<dbReference type="RefSeq" id="WP_204044387.1">
    <property type="nucleotide sequence ID" value="NZ_BOOA01000062.1"/>
</dbReference>
<dbReference type="Pfam" id="PF05120">
    <property type="entry name" value="GvpG"/>
    <property type="match status" value="1"/>
</dbReference>
<protein>
    <submittedName>
        <fullName evidence="1">Gas vesicle protein</fullName>
    </submittedName>
</protein>
<reference evidence="1" key="1">
    <citation type="submission" date="2021-01" db="EMBL/GenBank/DDBJ databases">
        <title>Whole genome shotgun sequence of Acrocarpospora phusangensis NBRC 108782.</title>
        <authorList>
            <person name="Komaki H."/>
            <person name="Tamura T."/>
        </authorList>
    </citation>
    <scope>NUCLEOTIDE SEQUENCE</scope>
    <source>
        <strain evidence="1">NBRC 108782</strain>
    </source>
</reference>
<name>A0A919URQ2_9ACTN</name>
<proteinExistence type="predicted"/>
<accession>A0A919URQ2</accession>
<comment type="caution">
    <text evidence="1">The sequence shown here is derived from an EMBL/GenBank/DDBJ whole genome shotgun (WGS) entry which is preliminary data.</text>
</comment>
<evidence type="ECO:0000313" key="2">
    <source>
        <dbReference type="Proteomes" id="UP000640052"/>
    </source>
</evidence>
<organism evidence="1 2">
    <name type="scientific">Acrocarpospora phusangensis</name>
    <dbReference type="NCBI Taxonomy" id="1070424"/>
    <lineage>
        <taxon>Bacteria</taxon>
        <taxon>Bacillati</taxon>
        <taxon>Actinomycetota</taxon>
        <taxon>Actinomycetes</taxon>
        <taxon>Streptosporangiales</taxon>
        <taxon>Streptosporangiaceae</taxon>
        <taxon>Acrocarpospora</taxon>
    </lineage>
</organism>
<gene>
    <name evidence="1" type="ORF">Aph01nite_60480</name>
</gene>
<dbReference type="EMBL" id="BOOA01000062">
    <property type="protein sequence ID" value="GIH27738.1"/>
    <property type="molecule type" value="Genomic_DNA"/>
</dbReference>
<keyword evidence="2" id="KW-1185">Reference proteome</keyword>
<dbReference type="Proteomes" id="UP000640052">
    <property type="component" value="Unassembled WGS sequence"/>
</dbReference>
<dbReference type="AlphaFoldDB" id="A0A919URQ2"/>
<dbReference type="InterPro" id="IPR007804">
    <property type="entry name" value="GvpG"/>
</dbReference>
<sequence length="87" mass="9543">MGLLTSILGAPLAPLKGVIRLGELLRDEAERRMHDPAVARRELEEIDAARAAGEISEEEADEAMNLVLQRMTGQPSEMPEGRRRPGP</sequence>
<evidence type="ECO:0000313" key="1">
    <source>
        <dbReference type="EMBL" id="GIH27738.1"/>
    </source>
</evidence>